<gene>
    <name evidence="2" type="ORF">LEP1GSC105_2909</name>
</gene>
<proteinExistence type="predicted"/>
<evidence type="ECO:0000256" key="1">
    <source>
        <dbReference type="SAM" id="MobiDB-lite"/>
    </source>
</evidence>
<dbReference type="Pfam" id="PF09950">
    <property type="entry name" value="Major_capside"/>
    <property type="match status" value="1"/>
</dbReference>
<dbReference type="Gene3D" id="3.30.2400.30">
    <property type="match status" value="1"/>
</dbReference>
<name>A0A0E2D3L7_LEPIR</name>
<comment type="caution">
    <text evidence="2">The sequence shown here is derived from an EMBL/GenBank/DDBJ whole genome shotgun (WGS) entry which is preliminary data.</text>
</comment>
<dbReference type="EMBL" id="AHNR02000045">
    <property type="protein sequence ID" value="EKR54577.1"/>
    <property type="molecule type" value="Genomic_DNA"/>
</dbReference>
<feature type="region of interest" description="Disordered" evidence="1">
    <location>
        <begin position="327"/>
        <end position="371"/>
    </location>
</feature>
<dbReference type="Proteomes" id="UP000001340">
    <property type="component" value="Unassembled WGS sequence"/>
</dbReference>
<feature type="compositionally biased region" description="Basic and acidic residues" evidence="1">
    <location>
        <begin position="327"/>
        <end position="366"/>
    </location>
</feature>
<evidence type="ECO:0000313" key="2">
    <source>
        <dbReference type="EMBL" id="EKR54577.1"/>
    </source>
</evidence>
<evidence type="ECO:0000313" key="3">
    <source>
        <dbReference type="Proteomes" id="UP000001340"/>
    </source>
</evidence>
<accession>A0A0E2D3L7</accession>
<sequence>MPILHKNDLLFIESVLLTPEKEELQFRRILRVNQSYAPYAREIGYDVLKTRGRASIVAAGAKNQKSEITGESIERITQPAIDIESTVTYSEDELEAMMAKRNLGKGPFFALDQVRIETARNEIAEAEDYVGFNGVPELKVEGLLTKEGIKKETVPSFDTLTASQILSELHNGIAKVGKGNRWNPRTLVLCPEDYYRLIKPLNDFVMVTLLEWFKQNGLYFNNIVKTNSLSAENNVLGKNLFLVMDSSPKVAEAAVLKDITLGRPVTDYRGDTDMLVRERFGGALVRFPEAIFLGVQDDGHSAVSEESHDPMPKAVVSAIEKEIAKAQKETKAKKESAISVSSEKDNPKSFEDAAKAKDSEESHDPMSKAVISAIEKEIAEAHKEIAKAKKESAISVSSEKNNPKSFDDAAKAKNSKEVPNSGAVPR</sequence>
<dbReference type="AlphaFoldDB" id="A0A0E2D3L7"/>
<dbReference type="RefSeq" id="WP_002124027.1">
    <property type="nucleotide sequence ID" value="NZ_AHNR02000045.1"/>
</dbReference>
<protein>
    <submittedName>
        <fullName evidence="2">PF09950 family protein</fullName>
    </submittedName>
</protein>
<dbReference type="InterPro" id="IPR020049">
    <property type="entry name" value="Major_capsid-like"/>
</dbReference>
<organism evidence="2 3">
    <name type="scientific">Leptospira interrogans str. UI 12758</name>
    <dbReference type="NCBI Taxonomy" id="1049938"/>
    <lineage>
        <taxon>Bacteria</taxon>
        <taxon>Pseudomonadati</taxon>
        <taxon>Spirochaetota</taxon>
        <taxon>Spirochaetia</taxon>
        <taxon>Leptospirales</taxon>
        <taxon>Leptospiraceae</taxon>
        <taxon>Leptospira</taxon>
    </lineage>
</organism>
<reference evidence="2 3" key="1">
    <citation type="submission" date="2012-10" db="EMBL/GenBank/DDBJ databases">
        <authorList>
            <person name="Harkins D.M."/>
            <person name="Durkin A.S."/>
            <person name="Brinkac L.M."/>
            <person name="Haft D.H."/>
            <person name="Selengut J.D."/>
            <person name="Sanka R."/>
            <person name="DePew J."/>
            <person name="Purushe J."/>
            <person name="Chanthongthip A."/>
            <person name="Lattana O."/>
            <person name="Phetsouvanh R."/>
            <person name="Newton P.N."/>
            <person name="Vinetz J.M."/>
            <person name="Sutton G.G."/>
            <person name="Nierman W.C."/>
            <person name="Fouts D.E."/>
        </authorList>
    </citation>
    <scope>NUCLEOTIDE SEQUENCE [LARGE SCALE GENOMIC DNA]</scope>
    <source>
        <strain evidence="2 3">UI 12758</strain>
    </source>
</reference>
<feature type="compositionally biased region" description="Basic and acidic residues" evidence="1">
    <location>
        <begin position="401"/>
        <end position="416"/>
    </location>
</feature>
<feature type="region of interest" description="Disordered" evidence="1">
    <location>
        <begin position="385"/>
        <end position="426"/>
    </location>
</feature>